<evidence type="ECO:0000256" key="4">
    <source>
        <dbReference type="ARBA" id="ARBA00022692"/>
    </source>
</evidence>
<reference evidence="10 11" key="1">
    <citation type="submission" date="2019-05" db="EMBL/GenBank/DDBJ databases">
        <authorList>
            <person name="Pankratov T."/>
            <person name="Grouzdev D."/>
        </authorList>
    </citation>
    <scope>NUCLEOTIDE SEQUENCE [LARGE SCALE GENOMIC DNA]</scope>
    <source>
        <strain evidence="10 11">KEBCLARHB70R</strain>
    </source>
</reference>
<evidence type="ECO:0000256" key="6">
    <source>
        <dbReference type="ARBA" id="ARBA00022989"/>
    </source>
</evidence>
<dbReference type="InterPro" id="IPR003369">
    <property type="entry name" value="TatA/B/E"/>
</dbReference>
<keyword evidence="6" id="KW-1133">Transmembrane helix</keyword>
<evidence type="ECO:0000256" key="9">
    <source>
        <dbReference type="SAM" id="MobiDB-lite"/>
    </source>
</evidence>
<keyword evidence="2" id="KW-0813">Transport</keyword>
<dbReference type="Gene3D" id="1.20.5.3310">
    <property type="match status" value="1"/>
</dbReference>
<evidence type="ECO:0000256" key="5">
    <source>
        <dbReference type="ARBA" id="ARBA00022927"/>
    </source>
</evidence>
<accession>A0A5R9J679</accession>
<dbReference type="GO" id="GO:0016020">
    <property type="term" value="C:membrane"/>
    <property type="evidence" value="ECO:0007669"/>
    <property type="project" value="InterPro"/>
</dbReference>
<name>A0A5R9J679_9PROT</name>
<dbReference type="PRINTS" id="PR01506">
    <property type="entry name" value="TATBPROTEIN"/>
</dbReference>
<evidence type="ECO:0000256" key="2">
    <source>
        <dbReference type="ARBA" id="ARBA00022448"/>
    </source>
</evidence>
<dbReference type="GO" id="GO:0008320">
    <property type="term" value="F:protein transmembrane transporter activity"/>
    <property type="evidence" value="ECO:0007669"/>
    <property type="project" value="InterPro"/>
</dbReference>
<evidence type="ECO:0000256" key="1">
    <source>
        <dbReference type="ARBA" id="ARBA00004167"/>
    </source>
</evidence>
<keyword evidence="7" id="KW-0811">Translocation</keyword>
<keyword evidence="8" id="KW-0472">Membrane</keyword>
<protein>
    <submittedName>
        <fullName evidence="10">Twin-arginine translocase subunit TatB</fullName>
    </submittedName>
</protein>
<comment type="subcellular location">
    <subcellularLocation>
        <location evidence="1">Membrane</location>
        <topology evidence="1">Single-pass membrane protein</topology>
    </subcellularLocation>
</comment>
<proteinExistence type="predicted"/>
<dbReference type="NCBIfam" id="TIGR01410">
    <property type="entry name" value="tatB"/>
    <property type="match status" value="1"/>
</dbReference>
<keyword evidence="5" id="KW-0653">Protein transport</keyword>
<evidence type="ECO:0000313" key="11">
    <source>
        <dbReference type="Proteomes" id="UP000305654"/>
    </source>
</evidence>
<keyword evidence="4" id="KW-0812">Transmembrane</keyword>
<dbReference type="Pfam" id="PF02416">
    <property type="entry name" value="TatA_B_E"/>
    <property type="match status" value="1"/>
</dbReference>
<dbReference type="AlphaFoldDB" id="A0A5R9J679"/>
<keyword evidence="3" id="KW-1003">Cell membrane</keyword>
<dbReference type="InterPro" id="IPR018448">
    <property type="entry name" value="TatB"/>
</dbReference>
<dbReference type="RefSeq" id="WP_138325931.1">
    <property type="nucleotide sequence ID" value="NZ_VCDI01000003.1"/>
</dbReference>
<feature type="region of interest" description="Disordered" evidence="9">
    <location>
        <begin position="167"/>
        <end position="192"/>
    </location>
</feature>
<organism evidence="10 11">
    <name type="scientific">Lichenicoccus roseus</name>
    <dbReference type="NCBI Taxonomy" id="2683649"/>
    <lineage>
        <taxon>Bacteria</taxon>
        <taxon>Pseudomonadati</taxon>
        <taxon>Pseudomonadota</taxon>
        <taxon>Alphaproteobacteria</taxon>
        <taxon>Acetobacterales</taxon>
        <taxon>Acetobacteraceae</taxon>
        <taxon>Lichenicoccus</taxon>
    </lineage>
</organism>
<dbReference type="EMBL" id="VCDI01000003">
    <property type="protein sequence ID" value="TLU72469.1"/>
    <property type="molecule type" value="Genomic_DNA"/>
</dbReference>
<dbReference type="OrthoDB" id="7206969at2"/>
<keyword evidence="11" id="KW-1185">Reference proteome</keyword>
<evidence type="ECO:0000313" key="10">
    <source>
        <dbReference type="EMBL" id="TLU72469.1"/>
    </source>
</evidence>
<dbReference type="GO" id="GO:0043953">
    <property type="term" value="P:protein transport by the Tat complex"/>
    <property type="evidence" value="ECO:0007669"/>
    <property type="project" value="InterPro"/>
</dbReference>
<gene>
    <name evidence="10" type="primary">tatB</name>
    <name evidence="10" type="ORF">FE263_10395</name>
</gene>
<sequence>MFDFAGSEIALIGIVALIFIGPKDMPTAIRAVTNILKKGRKLAGEFQTHVDEMVREADLGEARDSFRQLRSMNLRGQIMRTLDSDGGLRRTLTENPLSPVPAAAATALPGAVDIGTAVSGQSLLDKGTVSMPPPYRPAPHAPDEAIELAESTDPAPVVIPPRTAARLRRERAAAPPPWFLPPSASRPQASRY</sequence>
<evidence type="ECO:0000256" key="7">
    <source>
        <dbReference type="ARBA" id="ARBA00023010"/>
    </source>
</evidence>
<comment type="caution">
    <text evidence="10">The sequence shown here is derived from an EMBL/GenBank/DDBJ whole genome shotgun (WGS) entry which is preliminary data.</text>
</comment>
<dbReference type="Proteomes" id="UP000305654">
    <property type="component" value="Unassembled WGS sequence"/>
</dbReference>
<evidence type="ECO:0000256" key="3">
    <source>
        <dbReference type="ARBA" id="ARBA00022475"/>
    </source>
</evidence>
<evidence type="ECO:0000256" key="8">
    <source>
        <dbReference type="ARBA" id="ARBA00023136"/>
    </source>
</evidence>